<evidence type="ECO:0000313" key="1">
    <source>
        <dbReference type="EMBL" id="KAH7175819.1"/>
    </source>
</evidence>
<dbReference type="AlphaFoldDB" id="A0A9P9FT86"/>
<protein>
    <submittedName>
        <fullName evidence="1">Uncharacterized protein</fullName>
    </submittedName>
</protein>
<gene>
    <name evidence="1" type="ORF">EDB81DRAFT_25965</name>
</gene>
<dbReference type="EMBL" id="JAGMUV010000001">
    <property type="protein sequence ID" value="KAH7175819.1"/>
    <property type="molecule type" value="Genomic_DNA"/>
</dbReference>
<evidence type="ECO:0000313" key="2">
    <source>
        <dbReference type="Proteomes" id="UP000738349"/>
    </source>
</evidence>
<organism evidence="1 2">
    <name type="scientific">Dactylonectria macrodidyma</name>
    <dbReference type="NCBI Taxonomy" id="307937"/>
    <lineage>
        <taxon>Eukaryota</taxon>
        <taxon>Fungi</taxon>
        <taxon>Dikarya</taxon>
        <taxon>Ascomycota</taxon>
        <taxon>Pezizomycotina</taxon>
        <taxon>Sordariomycetes</taxon>
        <taxon>Hypocreomycetidae</taxon>
        <taxon>Hypocreales</taxon>
        <taxon>Nectriaceae</taxon>
        <taxon>Dactylonectria</taxon>
    </lineage>
</organism>
<proteinExistence type="predicted"/>
<keyword evidence="2" id="KW-1185">Reference proteome</keyword>
<name>A0A9P9FT86_9HYPO</name>
<dbReference type="Proteomes" id="UP000738349">
    <property type="component" value="Unassembled WGS sequence"/>
</dbReference>
<reference evidence="1" key="1">
    <citation type="journal article" date="2021" name="Nat. Commun.">
        <title>Genetic determinants of endophytism in the Arabidopsis root mycobiome.</title>
        <authorList>
            <person name="Mesny F."/>
            <person name="Miyauchi S."/>
            <person name="Thiergart T."/>
            <person name="Pickel B."/>
            <person name="Atanasova L."/>
            <person name="Karlsson M."/>
            <person name="Huettel B."/>
            <person name="Barry K.W."/>
            <person name="Haridas S."/>
            <person name="Chen C."/>
            <person name="Bauer D."/>
            <person name="Andreopoulos W."/>
            <person name="Pangilinan J."/>
            <person name="LaButti K."/>
            <person name="Riley R."/>
            <person name="Lipzen A."/>
            <person name="Clum A."/>
            <person name="Drula E."/>
            <person name="Henrissat B."/>
            <person name="Kohler A."/>
            <person name="Grigoriev I.V."/>
            <person name="Martin F.M."/>
            <person name="Hacquard S."/>
        </authorList>
    </citation>
    <scope>NUCLEOTIDE SEQUENCE</scope>
    <source>
        <strain evidence="1">MPI-CAGE-AT-0147</strain>
    </source>
</reference>
<accession>A0A9P9FT86</accession>
<comment type="caution">
    <text evidence="1">The sequence shown here is derived from an EMBL/GenBank/DDBJ whole genome shotgun (WGS) entry which is preliminary data.</text>
</comment>
<sequence>MSVSCYRCSETPLKPISERQIQHWGTRERWDRRLLALVPALMLLYPDPDQSLGGTRGVGAGAAVMALVRDALVCCWLAGKPANLVTLLGRAVMKITATRFAAGTKRTLPNRLGGLEIQQREYVSSLRVVLSEMRHECLYVLRLCAHGGLLRWCGGPPYIPNSSSPQLSGFFFHLFTTSTKVLLLTTSHHHPLSSKFFLVASFLTKTPN</sequence>